<evidence type="ECO:0000313" key="2">
    <source>
        <dbReference type="Proteomes" id="UP001153954"/>
    </source>
</evidence>
<protein>
    <recommendedName>
        <fullName evidence="3">Histone-lysine N-methyltransferase SETMAR</fullName>
    </recommendedName>
</protein>
<keyword evidence="2" id="KW-1185">Reference proteome</keyword>
<evidence type="ECO:0008006" key="3">
    <source>
        <dbReference type="Google" id="ProtNLM"/>
    </source>
</evidence>
<evidence type="ECO:0000313" key="1">
    <source>
        <dbReference type="EMBL" id="CAH2106531.1"/>
    </source>
</evidence>
<name>A0AAU9V8I5_EUPED</name>
<dbReference type="PANTHER" id="PTHR46060:SF3">
    <property type="entry name" value="PROTEIN GVQW3"/>
    <property type="match status" value="1"/>
</dbReference>
<dbReference type="InterPro" id="IPR052709">
    <property type="entry name" value="Transposase-MT_Hybrid"/>
</dbReference>
<gene>
    <name evidence="1" type="ORF">EEDITHA_LOCUS20656</name>
</gene>
<proteinExistence type="predicted"/>
<reference evidence="1" key="1">
    <citation type="submission" date="2022-03" db="EMBL/GenBank/DDBJ databases">
        <authorList>
            <person name="Tunstrom K."/>
        </authorList>
    </citation>
    <scope>NUCLEOTIDE SEQUENCE</scope>
</reference>
<dbReference type="AlphaFoldDB" id="A0AAU9V8I5"/>
<dbReference type="GO" id="GO:0003676">
    <property type="term" value="F:nucleic acid binding"/>
    <property type="evidence" value="ECO:0007669"/>
    <property type="project" value="InterPro"/>
</dbReference>
<comment type="caution">
    <text evidence="1">The sequence shown here is derived from an EMBL/GenBank/DDBJ whole genome shotgun (WGS) entry which is preliminary data.</text>
</comment>
<accession>A0AAU9V8I5</accession>
<dbReference type="EMBL" id="CAKOGL010000029">
    <property type="protein sequence ID" value="CAH2106531.1"/>
    <property type="molecule type" value="Genomic_DNA"/>
</dbReference>
<dbReference type="Gene3D" id="3.30.420.10">
    <property type="entry name" value="Ribonuclease H-like superfamily/Ribonuclease H"/>
    <property type="match status" value="1"/>
</dbReference>
<dbReference type="InterPro" id="IPR036397">
    <property type="entry name" value="RNaseH_sf"/>
</dbReference>
<dbReference type="Proteomes" id="UP001153954">
    <property type="component" value="Unassembled WGS sequence"/>
</dbReference>
<sequence length="102" mass="11987">MLFYDNARSHVAQVVKAALQELEREVLQHPPYTPDLAPTDYHLLRSLSNHMRSVSFDREEGFKNLLNNIFDTRPDDFWQNGIEKLVERWEEVVNSNGECIIE</sequence>
<organism evidence="1 2">
    <name type="scientific">Euphydryas editha</name>
    <name type="common">Edith's checkerspot</name>
    <dbReference type="NCBI Taxonomy" id="104508"/>
    <lineage>
        <taxon>Eukaryota</taxon>
        <taxon>Metazoa</taxon>
        <taxon>Ecdysozoa</taxon>
        <taxon>Arthropoda</taxon>
        <taxon>Hexapoda</taxon>
        <taxon>Insecta</taxon>
        <taxon>Pterygota</taxon>
        <taxon>Neoptera</taxon>
        <taxon>Endopterygota</taxon>
        <taxon>Lepidoptera</taxon>
        <taxon>Glossata</taxon>
        <taxon>Ditrysia</taxon>
        <taxon>Papilionoidea</taxon>
        <taxon>Nymphalidae</taxon>
        <taxon>Nymphalinae</taxon>
        <taxon>Euphydryas</taxon>
    </lineage>
</organism>
<dbReference type="PANTHER" id="PTHR46060">
    <property type="entry name" value="MARINER MOS1 TRANSPOSASE-LIKE PROTEIN"/>
    <property type="match status" value="1"/>
</dbReference>